<name>A0A231UU16_9HYPH</name>
<comment type="caution">
    <text evidence="4">The sequence shown here is derived from an EMBL/GenBank/DDBJ whole genome shotgun (WGS) entry which is preliminary data.</text>
</comment>
<dbReference type="PANTHER" id="PTHR43877:SF2">
    <property type="entry name" value="AMINOALKYLPHOSPHONATE N-ACETYLTRANSFERASE-RELATED"/>
    <property type="match status" value="1"/>
</dbReference>
<gene>
    <name evidence="4" type="ORF">B7H23_14835</name>
</gene>
<dbReference type="InterPro" id="IPR016181">
    <property type="entry name" value="Acyl_CoA_acyltransferase"/>
</dbReference>
<keyword evidence="1 4" id="KW-0808">Transferase</keyword>
<dbReference type="Proteomes" id="UP000215405">
    <property type="component" value="Unassembled WGS sequence"/>
</dbReference>
<dbReference type="GO" id="GO:0016747">
    <property type="term" value="F:acyltransferase activity, transferring groups other than amino-acyl groups"/>
    <property type="evidence" value="ECO:0007669"/>
    <property type="project" value="InterPro"/>
</dbReference>
<dbReference type="InterPro" id="IPR050832">
    <property type="entry name" value="Bact_Acetyltransf"/>
</dbReference>
<dbReference type="InterPro" id="IPR000182">
    <property type="entry name" value="GNAT_dom"/>
</dbReference>
<keyword evidence="5" id="KW-1185">Reference proteome</keyword>
<dbReference type="CDD" id="cd04301">
    <property type="entry name" value="NAT_SF"/>
    <property type="match status" value="1"/>
</dbReference>
<dbReference type="PANTHER" id="PTHR43877">
    <property type="entry name" value="AMINOALKYLPHOSPHONATE N-ACETYLTRANSFERASE-RELATED-RELATED"/>
    <property type="match status" value="1"/>
</dbReference>
<reference evidence="5" key="1">
    <citation type="journal article" date="2017" name="Int. J. Syst. Evol. Microbiol.">
        <title>Notoacmeibacter marinus gen. nov., sp. nov., isolated from the gut of a limpet and proposal of Notoacmeibacteraceae fam. nov. in the order Rhizobiales of the class Alphaproteobacteria.</title>
        <authorList>
            <person name="Huang Z."/>
            <person name="Guo F."/>
            <person name="Lai Q."/>
        </authorList>
    </citation>
    <scope>NUCLEOTIDE SEQUENCE [LARGE SCALE GENOMIC DNA]</scope>
    <source>
        <strain evidence="5">XMTR2A4</strain>
    </source>
</reference>
<dbReference type="Gene3D" id="3.40.630.30">
    <property type="match status" value="1"/>
</dbReference>
<evidence type="ECO:0000313" key="5">
    <source>
        <dbReference type="Proteomes" id="UP000215405"/>
    </source>
</evidence>
<evidence type="ECO:0000313" key="4">
    <source>
        <dbReference type="EMBL" id="OXS99428.1"/>
    </source>
</evidence>
<accession>A0A231UU16</accession>
<sequence>MQVSKASQPDFHIEDGIRPEHLELAVEGYWQAFSSKLRFPLGPERRALAFLREVVDPNHAICAVSSHGRFLGVAGYKTQDGAFIGGTFSDMAAIYGIVGATFRGLLIGALERPIEDGTLLMDGIFVSHEARGLGVGSALLDAVERKAVSCGLTQVRLDVIDTNLRAQHLYQRRGFQEISVQSTGMLRHLFGFRSATTMIKAVGD</sequence>
<dbReference type="RefSeq" id="WP_094078206.1">
    <property type="nucleotide sequence ID" value="NZ_NBYO01000003.1"/>
</dbReference>
<keyword evidence="2" id="KW-0012">Acyltransferase</keyword>
<evidence type="ECO:0000259" key="3">
    <source>
        <dbReference type="PROSITE" id="PS51186"/>
    </source>
</evidence>
<organism evidence="4 5">
    <name type="scientific">Notoacmeibacter marinus</name>
    <dbReference type="NCBI Taxonomy" id="1876515"/>
    <lineage>
        <taxon>Bacteria</taxon>
        <taxon>Pseudomonadati</taxon>
        <taxon>Pseudomonadota</taxon>
        <taxon>Alphaproteobacteria</taxon>
        <taxon>Hyphomicrobiales</taxon>
        <taxon>Notoacmeibacteraceae</taxon>
        <taxon>Notoacmeibacter</taxon>
    </lineage>
</organism>
<proteinExistence type="predicted"/>
<evidence type="ECO:0000256" key="1">
    <source>
        <dbReference type="ARBA" id="ARBA00022679"/>
    </source>
</evidence>
<dbReference type="Pfam" id="PF00583">
    <property type="entry name" value="Acetyltransf_1"/>
    <property type="match status" value="1"/>
</dbReference>
<evidence type="ECO:0000256" key="2">
    <source>
        <dbReference type="ARBA" id="ARBA00023315"/>
    </source>
</evidence>
<feature type="domain" description="N-acetyltransferase" evidence="3">
    <location>
        <begin position="20"/>
        <end position="203"/>
    </location>
</feature>
<dbReference type="EMBL" id="NBYO01000003">
    <property type="protein sequence ID" value="OXS99428.1"/>
    <property type="molecule type" value="Genomic_DNA"/>
</dbReference>
<dbReference type="AlphaFoldDB" id="A0A231UU16"/>
<dbReference type="PROSITE" id="PS51186">
    <property type="entry name" value="GNAT"/>
    <property type="match status" value="1"/>
</dbReference>
<dbReference type="SUPFAM" id="SSF55729">
    <property type="entry name" value="Acyl-CoA N-acyltransferases (Nat)"/>
    <property type="match status" value="1"/>
</dbReference>
<protein>
    <submittedName>
        <fullName evidence="4">N-acetyltransferase</fullName>
    </submittedName>
</protein>